<keyword evidence="4" id="KW-1185">Reference proteome</keyword>
<proteinExistence type="predicted"/>
<dbReference type="RefSeq" id="WP_265896365.1">
    <property type="nucleotide sequence ID" value="NZ_JAPIVE010000003.1"/>
</dbReference>
<dbReference type="PANTHER" id="PTHR30006">
    <property type="entry name" value="THIAMINE-BINDING PERIPLASMIC PROTEIN-RELATED"/>
    <property type="match status" value="1"/>
</dbReference>
<evidence type="ECO:0000313" key="4">
    <source>
        <dbReference type="Proteomes" id="UP001165678"/>
    </source>
</evidence>
<sequence>MSFHLKHRLTHRGLQTVALIILLVGSTAHASAARPQTTLTLEAQTPQHAQLRIDGAVDEHIIAPVLTAFQVANPHVRVVYRNFSTETLYRHYDHLPDQDSADLVISSAMSRQYALVNEGHAQPLGASISDHWPRDALWRNELVGLSFEPIVMVFRQDLLKDALPRSHEALLEYLTTHREALQDKVVTYNPAKSDTGFTFTAQDAQQSPGYWSLINALGGVHAVQLDSTRPMLEGLAAGRYVIGYNLIGSYAFQAARDNPALTVVVPEDYALVLQRLAFIPRSARHPNAARHFLAFYTSEAGQQVVATQAMLGALHPATRGPGSASALKMGFGGSLRPIHLSPGLMALVDPLKRQSVLSRWQREFTRNTPHPDDSIR</sequence>
<keyword evidence="1 2" id="KW-0732">Signal</keyword>
<dbReference type="Pfam" id="PF13531">
    <property type="entry name" value="SBP_bac_11"/>
    <property type="match status" value="1"/>
</dbReference>
<evidence type="ECO:0000256" key="1">
    <source>
        <dbReference type="ARBA" id="ARBA00022729"/>
    </source>
</evidence>
<protein>
    <submittedName>
        <fullName evidence="3">ABC transporter substrate-binding protein</fullName>
    </submittedName>
</protein>
<dbReference type="GO" id="GO:0030288">
    <property type="term" value="C:outer membrane-bounded periplasmic space"/>
    <property type="evidence" value="ECO:0007669"/>
    <property type="project" value="TreeGrafter"/>
</dbReference>
<comment type="caution">
    <text evidence="3">The sequence shown here is derived from an EMBL/GenBank/DDBJ whole genome shotgun (WGS) entry which is preliminary data.</text>
</comment>
<evidence type="ECO:0000313" key="3">
    <source>
        <dbReference type="EMBL" id="MCX2524611.1"/>
    </source>
</evidence>
<dbReference type="EMBL" id="JAPIVE010000003">
    <property type="protein sequence ID" value="MCX2524611.1"/>
    <property type="molecule type" value="Genomic_DNA"/>
</dbReference>
<feature type="chain" id="PRO_5041311822" evidence="2">
    <location>
        <begin position="31"/>
        <end position="376"/>
    </location>
</feature>
<dbReference type="PANTHER" id="PTHR30006:SF25">
    <property type="entry name" value="PHOSPHOGLYCERATE TRANSPORT REGULATORY PROTEIN PGTC"/>
    <property type="match status" value="1"/>
</dbReference>
<evidence type="ECO:0000256" key="2">
    <source>
        <dbReference type="SAM" id="SignalP"/>
    </source>
</evidence>
<accession>A0AA41ZH68</accession>
<organism evidence="3 4">
    <name type="scientific">Larsenimonas rhizosphaerae</name>
    <dbReference type="NCBI Taxonomy" id="2944682"/>
    <lineage>
        <taxon>Bacteria</taxon>
        <taxon>Pseudomonadati</taxon>
        <taxon>Pseudomonadota</taxon>
        <taxon>Gammaproteobacteria</taxon>
        <taxon>Oceanospirillales</taxon>
        <taxon>Halomonadaceae</taxon>
        <taxon>Larsenimonas</taxon>
    </lineage>
</organism>
<dbReference type="Gene3D" id="3.40.190.10">
    <property type="entry name" value="Periplasmic binding protein-like II"/>
    <property type="match status" value="2"/>
</dbReference>
<dbReference type="Proteomes" id="UP001165678">
    <property type="component" value="Unassembled WGS sequence"/>
</dbReference>
<dbReference type="SUPFAM" id="SSF53850">
    <property type="entry name" value="Periplasmic binding protein-like II"/>
    <property type="match status" value="1"/>
</dbReference>
<reference evidence="3" key="1">
    <citation type="submission" date="2022-11" db="EMBL/GenBank/DDBJ databases">
        <title>Larsenimonas rhizosphaerae sp. nov., isolated from a tidal mudflat.</title>
        <authorList>
            <person name="Lee S.D."/>
            <person name="Kim I.S."/>
        </authorList>
    </citation>
    <scope>NUCLEOTIDE SEQUENCE</scope>
    <source>
        <strain evidence="3">GH2-1</strain>
    </source>
</reference>
<feature type="signal peptide" evidence="2">
    <location>
        <begin position="1"/>
        <end position="30"/>
    </location>
</feature>
<name>A0AA41ZH68_9GAMM</name>
<gene>
    <name evidence="3" type="ORF">OQ287_10180</name>
</gene>
<dbReference type="AlphaFoldDB" id="A0AA41ZH68"/>